<dbReference type="PROSITE" id="PS51318">
    <property type="entry name" value="TAT"/>
    <property type="match status" value="1"/>
</dbReference>
<name>A0A7W9IMF7_9ACTN</name>
<evidence type="ECO:0000256" key="2">
    <source>
        <dbReference type="ARBA" id="ARBA00022448"/>
    </source>
</evidence>
<comment type="caution">
    <text evidence="4">The sequence shown here is derived from an EMBL/GenBank/DDBJ whole genome shotgun (WGS) entry which is preliminary data.</text>
</comment>
<dbReference type="Pfam" id="PF01547">
    <property type="entry name" value="SBP_bac_1"/>
    <property type="match status" value="1"/>
</dbReference>
<evidence type="ECO:0000313" key="5">
    <source>
        <dbReference type="Proteomes" id="UP000540685"/>
    </source>
</evidence>
<dbReference type="InterPro" id="IPR050490">
    <property type="entry name" value="Bact_solute-bd_prot1"/>
</dbReference>
<evidence type="ECO:0000256" key="1">
    <source>
        <dbReference type="ARBA" id="ARBA00008520"/>
    </source>
</evidence>
<gene>
    <name evidence="4" type="ORF">F4562_006102</name>
</gene>
<keyword evidence="5" id="KW-1185">Reference proteome</keyword>
<dbReference type="AlphaFoldDB" id="A0A7W9IMF7"/>
<dbReference type="Gene3D" id="3.40.190.10">
    <property type="entry name" value="Periplasmic binding protein-like II"/>
    <property type="match status" value="2"/>
</dbReference>
<keyword evidence="3" id="KW-0732">Signal</keyword>
<sequence length="433" mass="46450">MPHPSISRRRLLGLAAGLGAAAALPGCAVPRVDRTGSGGPVTLNALFMKQASYSEDDVRAMLKAFTQAHPDITVQPTFVAFEALHDKIVVSAPAGTYDVVLIDCTWPAELASKNMLLDVTARYEPAWLDDILAGTLGGISYQDRKYGIPWNPGGKMFFYNTRMLKEAGIAEEAMTTWDGVLQAARTLKAKKIVEHPMVWSWAHAEALICDYAQLLGAFDGRFLDESGKAAFHVGGGVKALEWMKLTLDEKLSAPSSVKLLEDDVKRVVCQGDAAIALNWDYMYAESNDPKQSKIVGELKPALSPKGPGGKGPAVNGSMGLSVTATSKNPDAAWELVAFLAGKENQLRYAERSLPVWKSAYQDPKLTTGPMAPLVAAEQAQLESLIERPAVVQYNAVSQQIQAAVQSCLVAGTPAQQALAEAAAKVDKIIGERS</sequence>
<evidence type="ECO:0000313" key="4">
    <source>
        <dbReference type="EMBL" id="MBB5823040.1"/>
    </source>
</evidence>
<reference evidence="4 5" key="1">
    <citation type="submission" date="2020-08" db="EMBL/GenBank/DDBJ databases">
        <title>Sequencing the genomes of 1000 actinobacteria strains.</title>
        <authorList>
            <person name="Klenk H.-P."/>
        </authorList>
    </citation>
    <scope>NUCLEOTIDE SEQUENCE [LARGE SCALE GENOMIC DNA]</scope>
    <source>
        <strain evidence="4 5">DSM 46887</strain>
    </source>
</reference>
<dbReference type="EMBL" id="JACHMP010000001">
    <property type="protein sequence ID" value="MBB5823040.1"/>
    <property type="molecule type" value="Genomic_DNA"/>
</dbReference>
<dbReference type="InterPro" id="IPR006311">
    <property type="entry name" value="TAT_signal"/>
</dbReference>
<dbReference type="SUPFAM" id="SSF53850">
    <property type="entry name" value="Periplasmic binding protein-like II"/>
    <property type="match status" value="1"/>
</dbReference>
<dbReference type="PANTHER" id="PTHR43649">
    <property type="entry name" value="ARABINOSE-BINDING PROTEIN-RELATED"/>
    <property type="match status" value="1"/>
</dbReference>
<keyword evidence="4" id="KW-0762">Sugar transport</keyword>
<accession>A0A7W9IMF7</accession>
<dbReference type="Proteomes" id="UP000540685">
    <property type="component" value="Unassembled WGS sequence"/>
</dbReference>
<protein>
    <submittedName>
        <fullName evidence="4">Multiple sugar transport system substrate-binding protein</fullName>
    </submittedName>
</protein>
<proteinExistence type="inferred from homology"/>
<comment type="similarity">
    <text evidence="1">Belongs to the bacterial solute-binding protein 1 family.</text>
</comment>
<keyword evidence="2" id="KW-0813">Transport</keyword>
<organism evidence="4 5">
    <name type="scientific">Streptosporangium becharense</name>
    <dbReference type="NCBI Taxonomy" id="1816182"/>
    <lineage>
        <taxon>Bacteria</taxon>
        <taxon>Bacillati</taxon>
        <taxon>Actinomycetota</taxon>
        <taxon>Actinomycetes</taxon>
        <taxon>Streptosporangiales</taxon>
        <taxon>Streptosporangiaceae</taxon>
        <taxon>Streptosporangium</taxon>
    </lineage>
</organism>
<dbReference type="RefSeq" id="WP_184539943.1">
    <property type="nucleotide sequence ID" value="NZ_JACHMP010000001.1"/>
</dbReference>
<evidence type="ECO:0000256" key="3">
    <source>
        <dbReference type="ARBA" id="ARBA00022729"/>
    </source>
</evidence>
<dbReference type="InterPro" id="IPR006059">
    <property type="entry name" value="SBP"/>
</dbReference>
<dbReference type="PANTHER" id="PTHR43649:SF34">
    <property type="entry name" value="ABC TRANSPORTER PERIPLASMIC-BINDING PROTEIN YCJN-RELATED"/>
    <property type="match status" value="1"/>
</dbReference>